<keyword evidence="3 6" id="KW-0812">Transmembrane</keyword>
<feature type="transmembrane region" description="Helical" evidence="6">
    <location>
        <begin position="683"/>
        <end position="704"/>
    </location>
</feature>
<comment type="subcellular location">
    <subcellularLocation>
        <location evidence="1">Cell membrane</location>
        <topology evidence="1">Multi-pass membrane protein</topology>
    </subcellularLocation>
</comment>
<feature type="transmembrane region" description="Helical" evidence="6">
    <location>
        <begin position="414"/>
        <end position="433"/>
    </location>
</feature>
<comment type="caution">
    <text evidence="8">The sequence shown here is derived from an EMBL/GenBank/DDBJ whole genome shotgun (WGS) entry which is preliminary data.</text>
</comment>
<dbReference type="InterPro" id="IPR004869">
    <property type="entry name" value="MMPL_dom"/>
</dbReference>
<feature type="transmembrane region" description="Helical" evidence="6">
    <location>
        <begin position="628"/>
        <end position="648"/>
    </location>
</feature>
<feature type="transmembrane region" description="Helical" evidence="6">
    <location>
        <begin position="351"/>
        <end position="377"/>
    </location>
</feature>
<dbReference type="InterPro" id="IPR000731">
    <property type="entry name" value="SSD"/>
</dbReference>
<feature type="transmembrane region" description="Helical" evidence="6">
    <location>
        <begin position="655"/>
        <end position="677"/>
    </location>
</feature>
<feature type="transmembrane region" description="Helical" evidence="6">
    <location>
        <begin position="204"/>
        <end position="224"/>
    </location>
</feature>
<keyword evidence="5 6" id="KW-0472">Membrane</keyword>
<evidence type="ECO:0000256" key="2">
    <source>
        <dbReference type="ARBA" id="ARBA00022475"/>
    </source>
</evidence>
<dbReference type="SUPFAM" id="SSF82866">
    <property type="entry name" value="Multidrug efflux transporter AcrB transmembrane domain"/>
    <property type="match status" value="2"/>
</dbReference>
<feature type="transmembrane region" description="Helical" evidence="6">
    <location>
        <begin position="738"/>
        <end position="761"/>
    </location>
</feature>
<proteinExistence type="predicted"/>
<evidence type="ECO:0000256" key="1">
    <source>
        <dbReference type="ARBA" id="ARBA00004651"/>
    </source>
</evidence>
<reference evidence="8" key="2">
    <citation type="submission" date="2020-09" db="EMBL/GenBank/DDBJ databases">
        <authorList>
            <person name="Sun Q."/>
            <person name="Zhou Y."/>
        </authorList>
    </citation>
    <scope>NUCLEOTIDE SEQUENCE</scope>
    <source>
        <strain evidence="8">CGMCC 1.14988</strain>
    </source>
</reference>
<reference evidence="8" key="1">
    <citation type="journal article" date="2014" name="Int. J. Syst. Evol. Microbiol.">
        <title>Complete genome sequence of Corynebacterium casei LMG S-19264T (=DSM 44701T), isolated from a smear-ripened cheese.</title>
        <authorList>
            <consortium name="US DOE Joint Genome Institute (JGI-PGF)"/>
            <person name="Walter F."/>
            <person name="Albersmeier A."/>
            <person name="Kalinowski J."/>
            <person name="Ruckert C."/>
        </authorList>
    </citation>
    <scope>NUCLEOTIDE SEQUENCE</scope>
    <source>
        <strain evidence="8">CGMCC 1.14988</strain>
    </source>
</reference>
<protein>
    <recommendedName>
        <fullName evidence="7">SSD domain-containing protein</fullName>
    </recommendedName>
</protein>
<dbReference type="GO" id="GO:0005886">
    <property type="term" value="C:plasma membrane"/>
    <property type="evidence" value="ECO:0007669"/>
    <property type="project" value="UniProtKB-SubCell"/>
</dbReference>
<evidence type="ECO:0000313" key="8">
    <source>
        <dbReference type="EMBL" id="GGI03491.1"/>
    </source>
</evidence>
<feature type="transmembrane region" description="Helical" evidence="6">
    <location>
        <begin position="315"/>
        <end position="339"/>
    </location>
</feature>
<keyword evidence="4 6" id="KW-1133">Transmembrane helix</keyword>
<feature type="domain" description="SSD" evidence="7">
    <location>
        <begin position="626"/>
        <end position="789"/>
    </location>
</feature>
<dbReference type="Gene3D" id="1.20.1640.10">
    <property type="entry name" value="Multidrug efflux transporter AcrB transmembrane domain"/>
    <property type="match status" value="2"/>
</dbReference>
<evidence type="ECO:0000259" key="7">
    <source>
        <dbReference type="PROSITE" id="PS50156"/>
    </source>
</evidence>
<dbReference type="InterPro" id="IPR050545">
    <property type="entry name" value="Mycobact_MmpL"/>
</dbReference>
<dbReference type="Proteomes" id="UP000650511">
    <property type="component" value="Unassembled WGS sequence"/>
</dbReference>
<feature type="domain" description="SSD" evidence="7">
    <location>
        <begin position="247"/>
        <end position="376"/>
    </location>
</feature>
<evidence type="ECO:0000256" key="5">
    <source>
        <dbReference type="ARBA" id="ARBA00023136"/>
    </source>
</evidence>
<feature type="transmembrane region" description="Helical" evidence="6">
    <location>
        <begin position="245"/>
        <end position="264"/>
    </location>
</feature>
<gene>
    <name evidence="8" type="ORF">GCM10011354_04310</name>
</gene>
<dbReference type="PANTHER" id="PTHR33406">
    <property type="entry name" value="MEMBRANE PROTEIN MJ1562-RELATED"/>
    <property type="match status" value="1"/>
</dbReference>
<organism evidence="8 9">
    <name type="scientific">Egicoccus halophilus</name>
    <dbReference type="NCBI Taxonomy" id="1670830"/>
    <lineage>
        <taxon>Bacteria</taxon>
        <taxon>Bacillati</taxon>
        <taxon>Actinomycetota</taxon>
        <taxon>Nitriliruptoria</taxon>
        <taxon>Egicoccales</taxon>
        <taxon>Egicoccaceae</taxon>
        <taxon>Egicoccus</taxon>
    </lineage>
</organism>
<feature type="transmembrane region" description="Helical" evidence="6">
    <location>
        <begin position="767"/>
        <end position="790"/>
    </location>
</feature>
<evidence type="ECO:0000256" key="4">
    <source>
        <dbReference type="ARBA" id="ARBA00022989"/>
    </source>
</evidence>
<feature type="transmembrane region" description="Helical" evidence="6">
    <location>
        <begin position="284"/>
        <end position="303"/>
    </location>
</feature>
<dbReference type="Pfam" id="PF03176">
    <property type="entry name" value="MMPL"/>
    <property type="match status" value="2"/>
</dbReference>
<sequence length="797" mass="83790">MLVTGVLGAFASQSVVEDGVAVENEYSEALDVLDETFGDPQSVLQVVVRTRDGDDVRSADALAVTRALREAVEGSDVADTLAEEPGRPPILSFLTPAEQALAQQERDPDGLDDGEVRDLLAQAAEQLPDEVVALTEELLAEGDPPGAGLVLVFQDTRDLDEDEVVARQAELVEVIEQVEVPATLEVAPLSLALLLDDNDIGPEIGRLFGTALGIILLVLALVYWSRPGRSGRGTMLRRTLADVGLTLVTILFAVVWMQGLGVLLGPDHAGLIGYFDSQTQIVPILVVALGVDFAIHLLARYRTEAGVSGDPGRGYVVTFATVGVALLLDSTTTAIGFLTNLFSPVDFLATLGVLAASGILAAFVLTMTFLPAARILLDRRAVARDRLPTDALSASGSATIPRLMGRTVWLADRAPVPTLLVTLALTGVGVYGFTQLDSRFELTDFVPQDEPQLEVFAFVEEAFGGGFGQQTEVLLTGELATPQALDALVASLDRAGQVDGVRTVAGAPDATSVVSVLDDALATEELAGALGELGVTEGPEVADDADVDAVYELLLEAPGGEQVLAEVADGWRSRVELRTSVEQAEALTLRNDLLEAFDPATDAGVEVFPTSQELVQASVADEIEAAQLVSILVALAAVMLLLAVFYGWRRRQPLIGVLTVLPIGFVLAATFGMMAATDIPLNPVTATLAALSIGIGVPFTIHVANRFLEERDRADGDGRDGGDGIEALRRAVGETGGAVVGSALTTAIGFGVLTTSTLLPFEQLGYVIVYAIVLSGIAATLVLPSLLALWDRRQRAG</sequence>
<evidence type="ECO:0000313" key="9">
    <source>
        <dbReference type="Proteomes" id="UP000650511"/>
    </source>
</evidence>
<dbReference type="AlphaFoldDB" id="A0A8J3A7L1"/>
<accession>A0A8J3A7L1</accession>
<dbReference type="PROSITE" id="PS50156">
    <property type="entry name" value="SSD"/>
    <property type="match status" value="2"/>
</dbReference>
<evidence type="ECO:0000256" key="6">
    <source>
        <dbReference type="SAM" id="Phobius"/>
    </source>
</evidence>
<evidence type="ECO:0000256" key="3">
    <source>
        <dbReference type="ARBA" id="ARBA00022692"/>
    </source>
</evidence>
<dbReference type="EMBL" id="BMHA01000001">
    <property type="protein sequence ID" value="GGI03491.1"/>
    <property type="molecule type" value="Genomic_DNA"/>
</dbReference>
<name>A0A8J3A7L1_9ACTN</name>
<dbReference type="PANTHER" id="PTHR33406:SF13">
    <property type="entry name" value="MEMBRANE PROTEIN YDFJ"/>
    <property type="match status" value="1"/>
</dbReference>
<keyword evidence="2" id="KW-1003">Cell membrane</keyword>
<keyword evidence="9" id="KW-1185">Reference proteome</keyword>